<sequence>MKRKQPDYLPDLPLYCYPTDFAEITGIDAREIRTMCKRQEIPNEHLRNGRFRINTYEALKVLRERAESFRGHDEPPEPVLIEKKSNELQPDCYKKYLDRLRKKSRQAG</sequence>
<name>A0A212LXZ4_9FIRM</name>
<accession>A0A212LXZ4</accession>
<protein>
    <recommendedName>
        <fullName evidence="2">Helix-turn-helix domain-containing protein</fullName>
    </recommendedName>
</protein>
<organism evidence="1">
    <name type="scientific">uncultured Sporomusa sp</name>
    <dbReference type="NCBI Taxonomy" id="307249"/>
    <lineage>
        <taxon>Bacteria</taxon>
        <taxon>Bacillati</taxon>
        <taxon>Bacillota</taxon>
        <taxon>Negativicutes</taxon>
        <taxon>Selenomonadales</taxon>
        <taxon>Sporomusaceae</taxon>
        <taxon>Sporomusa</taxon>
        <taxon>environmental samples</taxon>
    </lineage>
</organism>
<evidence type="ECO:0008006" key="2">
    <source>
        <dbReference type="Google" id="ProtNLM"/>
    </source>
</evidence>
<dbReference type="AlphaFoldDB" id="A0A212LXZ4"/>
<evidence type="ECO:0000313" key="1">
    <source>
        <dbReference type="EMBL" id="SCM82376.1"/>
    </source>
</evidence>
<dbReference type="RefSeq" id="WP_288185057.1">
    <property type="nucleotide sequence ID" value="NZ_LT608335.1"/>
</dbReference>
<gene>
    <name evidence="1" type="ORF">KL86SPO_50147</name>
</gene>
<dbReference type="EMBL" id="FMJE01000005">
    <property type="protein sequence ID" value="SCM82376.1"/>
    <property type="molecule type" value="Genomic_DNA"/>
</dbReference>
<reference evidence="1" key="1">
    <citation type="submission" date="2016-08" db="EMBL/GenBank/DDBJ databases">
        <authorList>
            <person name="Seilhamer J.J."/>
        </authorList>
    </citation>
    <scope>NUCLEOTIDE SEQUENCE</scope>
    <source>
        <strain evidence="1">86</strain>
    </source>
</reference>
<proteinExistence type="predicted"/>